<keyword evidence="1" id="KW-0472">Membrane</keyword>
<dbReference type="Proteomes" id="UP000597444">
    <property type="component" value="Unassembled WGS sequence"/>
</dbReference>
<protein>
    <submittedName>
        <fullName evidence="2">Uncharacterized protein</fullName>
    </submittedName>
</protein>
<dbReference type="AlphaFoldDB" id="A0A8J3N269"/>
<name>A0A8J3N269_9CHLR</name>
<feature type="transmembrane region" description="Helical" evidence="1">
    <location>
        <begin position="49"/>
        <end position="71"/>
    </location>
</feature>
<reference evidence="2" key="1">
    <citation type="submission" date="2020-10" db="EMBL/GenBank/DDBJ databases">
        <title>Taxonomic study of unclassified bacteria belonging to the class Ktedonobacteria.</title>
        <authorList>
            <person name="Yabe S."/>
            <person name="Wang C.M."/>
            <person name="Zheng Y."/>
            <person name="Sakai Y."/>
            <person name="Cavaletti L."/>
            <person name="Monciardini P."/>
            <person name="Donadio S."/>
        </authorList>
    </citation>
    <scope>NUCLEOTIDE SEQUENCE</scope>
    <source>
        <strain evidence="2">ID150040</strain>
    </source>
</reference>
<evidence type="ECO:0000313" key="2">
    <source>
        <dbReference type="EMBL" id="GHO92890.1"/>
    </source>
</evidence>
<accession>A0A8J3N269</accession>
<dbReference type="RefSeq" id="WP_220203701.1">
    <property type="nucleotide sequence ID" value="NZ_BNJK01000001.1"/>
</dbReference>
<comment type="caution">
    <text evidence="2">The sequence shown here is derived from an EMBL/GenBank/DDBJ whole genome shotgun (WGS) entry which is preliminary data.</text>
</comment>
<evidence type="ECO:0000313" key="3">
    <source>
        <dbReference type="Proteomes" id="UP000597444"/>
    </source>
</evidence>
<evidence type="ECO:0000256" key="1">
    <source>
        <dbReference type="SAM" id="Phobius"/>
    </source>
</evidence>
<keyword evidence="1" id="KW-1133">Transmembrane helix</keyword>
<gene>
    <name evidence="2" type="ORF">KSF_029380</name>
</gene>
<proteinExistence type="predicted"/>
<dbReference type="EMBL" id="BNJK01000001">
    <property type="protein sequence ID" value="GHO92890.1"/>
    <property type="molecule type" value="Genomic_DNA"/>
</dbReference>
<keyword evidence="3" id="KW-1185">Reference proteome</keyword>
<sequence length="173" mass="18774">MASAESQKPTCPVCNRSDQVKTLQAAYDSGVARCAPPDMPTRNVSMFKLMSAGILVVGICAFLIIVLIGGMGAHMDILYAGILVGVTLVCIVSALVLSFIAFQRVVRGDAETTVRFPAWDRAMERWRSLYYCARNDVVFNPQTNKVVGDEQLAALRSMDEKEASAKSSLAAQH</sequence>
<feature type="transmembrane region" description="Helical" evidence="1">
    <location>
        <begin position="77"/>
        <end position="102"/>
    </location>
</feature>
<organism evidence="2 3">
    <name type="scientific">Reticulibacter mediterranei</name>
    <dbReference type="NCBI Taxonomy" id="2778369"/>
    <lineage>
        <taxon>Bacteria</taxon>
        <taxon>Bacillati</taxon>
        <taxon>Chloroflexota</taxon>
        <taxon>Ktedonobacteria</taxon>
        <taxon>Ktedonobacterales</taxon>
        <taxon>Reticulibacteraceae</taxon>
        <taxon>Reticulibacter</taxon>
    </lineage>
</organism>
<keyword evidence="1" id="KW-0812">Transmembrane</keyword>